<reference evidence="2 3" key="1">
    <citation type="submission" date="2024-09" db="EMBL/GenBank/DDBJ databases">
        <authorList>
            <person name="Sun Q."/>
            <person name="Mori K."/>
        </authorList>
    </citation>
    <scope>NUCLEOTIDE SEQUENCE [LARGE SCALE GENOMIC DNA]</scope>
    <source>
        <strain evidence="2 3">CICC 10874</strain>
    </source>
</reference>
<comment type="caution">
    <text evidence="2">The sequence shown here is derived from an EMBL/GenBank/DDBJ whole genome shotgun (WGS) entry which is preliminary data.</text>
</comment>
<proteinExistence type="predicted"/>
<evidence type="ECO:0000313" key="3">
    <source>
        <dbReference type="Proteomes" id="UP001589793"/>
    </source>
</evidence>
<dbReference type="Proteomes" id="UP001589793">
    <property type="component" value="Unassembled WGS sequence"/>
</dbReference>
<dbReference type="EMBL" id="JBHLSV010000007">
    <property type="protein sequence ID" value="MFC0673905.1"/>
    <property type="molecule type" value="Genomic_DNA"/>
</dbReference>
<keyword evidence="3" id="KW-1185">Reference proteome</keyword>
<dbReference type="RefSeq" id="WP_376979838.1">
    <property type="nucleotide sequence ID" value="NZ_JBHLSV010000007.1"/>
</dbReference>
<gene>
    <name evidence="2" type="ORF">ACFFF6_08045</name>
</gene>
<protein>
    <submittedName>
        <fullName evidence="2">DUF2877 domain-containing protein</fullName>
    </submittedName>
</protein>
<organism evidence="2 3">
    <name type="scientific">Brachybacterium hainanense</name>
    <dbReference type="NCBI Taxonomy" id="1541174"/>
    <lineage>
        <taxon>Bacteria</taxon>
        <taxon>Bacillati</taxon>
        <taxon>Actinomycetota</taxon>
        <taxon>Actinomycetes</taxon>
        <taxon>Micrococcales</taxon>
        <taxon>Dermabacteraceae</taxon>
        <taxon>Brachybacterium</taxon>
    </lineage>
</organism>
<dbReference type="InterPro" id="IPR021530">
    <property type="entry name" value="AllH-like"/>
</dbReference>
<sequence length="296" mass="29638">MAQTAWVGPTAREHLAASGSWLLHSVFARGANLVRLGAGPSGAPPMLHLSARPEPLAGKGSLAVPFGVELDGATWGRWRRALRAIPGSARWRFDAAQGTLLAPGAAGIALPLLPGRPSGAAAPGAVPSAAGSSGAAPASPSAPGAPPADELVEALAAAEGDEQTGCAAAAAGILRGDAAPARELIGRGIGLTPSGDDALVGMMALAPASAPAHRAVAEVAELIRTRGRRLTTDVSCAYLVDASRHRFAGPLQAVLDARPGPELDRALEGLLAVGHSSGADTLQGLRSMARARRRAA</sequence>
<feature type="region of interest" description="Disordered" evidence="1">
    <location>
        <begin position="120"/>
        <end position="147"/>
    </location>
</feature>
<dbReference type="Pfam" id="PF11392">
    <property type="entry name" value="AllH"/>
    <property type="match status" value="1"/>
</dbReference>
<accession>A0ABV6RA90</accession>
<evidence type="ECO:0000313" key="2">
    <source>
        <dbReference type="EMBL" id="MFC0673905.1"/>
    </source>
</evidence>
<evidence type="ECO:0000256" key="1">
    <source>
        <dbReference type="SAM" id="MobiDB-lite"/>
    </source>
</evidence>
<name>A0ABV6RA90_9MICO</name>